<dbReference type="Gene3D" id="1.25.40.10">
    <property type="entry name" value="Tetratricopeptide repeat domain"/>
    <property type="match status" value="1"/>
</dbReference>
<dbReference type="InterPro" id="IPR050667">
    <property type="entry name" value="PPR-containing_protein"/>
</dbReference>
<dbReference type="AlphaFoldDB" id="A0A2Z6MVN6"/>
<keyword evidence="2" id="KW-0677">Repeat</keyword>
<organism evidence="3 4">
    <name type="scientific">Trifolium subterraneum</name>
    <name type="common">Subterranean clover</name>
    <dbReference type="NCBI Taxonomy" id="3900"/>
    <lineage>
        <taxon>Eukaryota</taxon>
        <taxon>Viridiplantae</taxon>
        <taxon>Streptophyta</taxon>
        <taxon>Embryophyta</taxon>
        <taxon>Tracheophyta</taxon>
        <taxon>Spermatophyta</taxon>
        <taxon>Magnoliopsida</taxon>
        <taxon>eudicotyledons</taxon>
        <taxon>Gunneridae</taxon>
        <taxon>Pentapetalae</taxon>
        <taxon>rosids</taxon>
        <taxon>fabids</taxon>
        <taxon>Fabales</taxon>
        <taxon>Fabaceae</taxon>
        <taxon>Papilionoideae</taxon>
        <taxon>50 kb inversion clade</taxon>
        <taxon>NPAAA clade</taxon>
        <taxon>Hologalegina</taxon>
        <taxon>IRL clade</taxon>
        <taxon>Trifolieae</taxon>
        <taxon>Trifolium</taxon>
    </lineage>
</organism>
<dbReference type="Pfam" id="PF01535">
    <property type="entry name" value="PPR"/>
    <property type="match status" value="2"/>
</dbReference>
<evidence type="ECO:0008006" key="5">
    <source>
        <dbReference type="Google" id="ProtNLM"/>
    </source>
</evidence>
<dbReference type="NCBIfam" id="TIGR00756">
    <property type="entry name" value="PPR"/>
    <property type="match status" value="2"/>
</dbReference>
<gene>
    <name evidence="3" type="ORF">TSUD_113640</name>
</gene>
<sequence>MLVTSLRSTRRFCNKNFYSFSSAAALKPSETPVLQLLKSEWDPHKLFHLFKSNATNRLLIENRFAFYDTVSRLAGAKRFDYIEQLLEQQKTLPQSRREGFIVRIITLYGKAGMIQHALDTFYQMHNFKCVRTFLVTVRRAWDANDLMGLMRRIGVTPDEVTLVLVIKGFFLAGYPEMAVMIFNGLRRKGYKTSANIYQTMIHYLCRREDFDQAFTMCKDSMRKNWYPSVGTVFMLLEGLKRFGKIDKAKEIVALAESRKPPFYSGYLASMQSMLSGQ</sequence>
<comment type="similarity">
    <text evidence="1">Belongs to the PPR family. P subfamily.</text>
</comment>
<dbReference type="PANTHER" id="PTHR47939">
    <property type="entry name" value="MEMBRANE-ASSOCIATED SALT-INDUCIBLE PROTEIN-LIKE"/>
    <property type="match status" value="1"/>
</dbReference>
<evidence type="ECO:0000256" key="2">
    <source>
        <dbReference type="ARBA" id="ARBA00022737"/>
    </source>
</evidence>
<reference evidence="4" key="1">
    <citation type="journal article" date="2017" name="Front. Plant Sci.">
        <title>Climate Clever Clovers: New Paradigm to Reduce the Environmental Footprint of Ruminants by Breeding Low Methanogenic Forages Utilizing Haplotype Variation.</title>
        <authorList>
            <person name="Kaur P."/>
            <person name="Appels R."/>
            <person name="Bayer P.E."/>
            <person name="Keeble-Gagnere G."/>
            <person name="Wang J."/>
            <person name="Hirakawa H."/>
            <person name="Shirasawa K."/>
            <person name="Vercoe P."/>
            <person name="Stefanova K."/>
            <person name="Durmic Z."/>
            <person name="Nichols P."/>
            <person name="Revell C."/>
            <person name="Isobe S.N."/>
            <person name="Edwards D."/>
            <person name="Erskine W."/>
        </authorList>
    </citation>
    <scope>NUCLEOTIDE SEQUENCE [LARGE SCALE GENOMIC DNA]</scope>
    <source>
        <strain evidence="4">cv. Daliak</strain>
    </source>
</reference>
<dbReference type="EMBL" id="DF973362">
    <property type="protein sequence ID" value="GAU27785.1"/>
    <property type="molecule type" value="Genomic_DNA"/>
</dbReference>
<protein>
    <recommendedName>
        <fullName evidence="5">Pentacotripeptide-repeat region of PRORP domain-containing protein</fullName>
    </recommendedName>
</protein>
<name>A0A2Z6MVN6_TRISU</name>
<evidence type="ECO:0000313" key="3">
    <source>
        <dbReference type="EMBL" id="GAU27785.1"/>
    </source>
</evidence>
<keyword evidence="4" id="KW-1185">Reference proteome</keyword>
<evidence type="ECO:0000256" key="1">
    <source>
        <dbReference type="ARBA" id="ARBA00007626"/>
    </source>
</evidence>
<proteinExistence type="inferred from homology"/>
<evidence type="ECO:0000313" key="4">
    <source>
        <dbReference type="Proteomes" id="UP000242715"/>
    </source>
</evidence>
<dbReference type="PANTHER" id="PTHR47939:SF7">
    <property type="entry name" value="REPEAT-CONTAINING PROTEIN, PUTATIVE-RELATED"/>
    <property type="match status" value="1"/>
</dbReference>
<dbReference type="Proteomes" id="UP000242715">
    <property type="component" value="Unassembled WGS sequence"/>
</dbReference>
<accession>A0A2Z6MVN6</accession>
<dbReference type="InterPro" id="IPR011990">
    <property type="entry name" value="TPR-like_helical_dom_sf"/>
</dbReference>
<dbReference type="InterPro" id="IPR002885">
    <property type="entry name" value="PPR_rpt"/>
</dbReference>
<dbReference type="OrthoDB" id="185373at2759"/>